<evidence type="ECO:0000259" key="4">
    <source>
        <dbReference type="PROSITE" id="PS50009"/>
    </source>
</evidence>
<dbReference type="STRING" id="121845.A0A3Q0J6K8"/>
<evidence type="ECO:0000256" key="1">
    <source>
        <dbReference type="ARBA" id="ARBA00022658"/>
    </source>
</evidence>
<dbReference type="InterPro" id="IPR008937">
    <property type="entry name" value="Ras-like_GEF"/>
</dbReference>
<reference evidence="6" key="1">
    <citation type="submission" date="2025-08" db="UniProtKB">
        <authorList>
            <consortium name="RefSeq"/>
        </authorList>
    </citation>
    <scope>IDENTIFICATION</scope>
</reference>
<evidence type="ECO:0000256" key="3">
    <source>
        <dbReference type="SAM" id="MobiDB-lite"/>
    </source>
</evidence>
<feature type="domain" description="Ras-GEF" evidence="4">
    <location>
        <begin position="93"/>
        <end position="253"/>
    </location>
</feature>
<feature type="region of interest" description="Disordered" evidence="3">
    <location>
        <begin position="62"/>
        <end position="91"/>
    </location>
</feature>
<name>A0A3Q0J6K8_DIACI</name>
<dbReference type="SMART" id="SM00147">
    <property type="entry name" value="RasGEF"/>
    <property type="match status" value="1"/>
</dbReference>
<keyword evidence="5" id="KW-1185">Reference proteome</keyword>
<evidence type="ECO:0000256" key="2">
    <source>
        <dbReference type="PROSITE-ProRule" id="PRU00168"/>
    </source>
</evidence>
<dbReference type="SUPFAM" id="SSF48366">
    <property type="entry name" value="Ras GEF"/>
    <property type="match status" value="1"/>
</dbReference>
<organism evidence="5 6">
    <name type="scientific">Diaphorina citri</name>
    <name type="common">Asian citrus psyllid</name>
    <dbReference type="NCBI Taxonomy" id="121845"/>
    <lineage>
        <taxon>Eukaryota</taxon>
        <taxon>Metazoa</taxon>
        <taxon>Ecdysozoa</taxon>
        <taxon>Arthropoda</taxon>
        <taxon>Hexapoda</taxon>
        <taxon>Insecta</taxon>
        <taxon>Pterygota</taxon>
        <taxon>Neoptera</taxon>
        <taxon>Paraneoptera</taxon>
        <taxon>Hemiptera</taxon>
        <taxon>Sternorrhyncha</taxon>
        <taxon>Psylloidea</taxon>
        <taxon>Psyllidae</taxon>
        <taxon>Diaphorininae</taxon>
        <taxon>Diaphorina</taxon>
    </lineage>
</organism>
<dbReference type="InterPro" id="IPR001895">
    <property type="entry name" value="RASGEF_cat_dom"/>
</dbReference>
<dbReference type="GeneID" id="103515712"/>
<gene>
    <name evidence="6" type="primary">LOC103515712</name>
</gene>
<keyword evidence="1 2" id="KW-0344">Guanine-nucleotide releasing factor</keyword>
<dbReference type="GO" id="GO:0005886">
    <property type="term" value="C:plasma membrane"/>
    <property type="evidence" value="ECO:0007669"/>
    <property type="project" value="TreeGrafter"/>
</dbReference>
<dbReference type="Proteomes" id="UP000079169">
    <property type="component" value="Unplaced"/>
</dbReference>
<evidence type="ECO:0000313" key="5">
    <source>
        <dbReference type="Proteomes" id="UP000079169"/>
    </source>
</evidence>
<dbReference type="InterPro" id="IPR036964">
    <property type="entry name" value="RASGEF_cat_dom_sf"/>
</dbReference>
<dbReference type="RefSeq" id="XP_026684104.1">
    <property type="nucleotide sequence ID" value="XM_026828303.1"/>
</dbReference>
<proteinExistence type="predicted"/>
<dbReference type="AlphaFoldDB" id="A0A3Q0J6K8"/>
<dbReference type="PANTHER" id="PTHR23113:SF368">
    <property type="entry name" value="CELL DIVISION CONTROL PROTEIN 25"/>
    <property type="match status" value="1"/>
</dbReference>
<dbReference type="Pfam" id="PF00617">
    <property type="entry name" value="RasGEF"/>
    <property type="match status" value="1"/>
</dbReference>
<dbReference type="InterPro" id="IPR023578">
    <property type="entry name" value="Ras_GEF_dom_sf"/>
</dbReference>
<dbReference type="PaxDb" id="121845-A0A3Q0J6K8"/>
<evidence type="ECO:0000313" key="6">
    <source>
        <dbReference type="RefSeq" id="XP_026684104.1"/>
    </source>
</evidence>
<sequence length="253" mass="28445">MTMFLNLVKLETIDEVLQNNNGKACSMARMRYCEIPRDVSCTDSFATLRLCKSKKSSLHSTSLNLDGEEEEYGRGGKGALSSPSHPYDLESPPRAYLPPQTPTTECWRKKKTSVTETLPSYETLKHSLPPSRARINPFGPRYSQVSFWAVQEILNCVPIKLRAETLAHFIRVGKKLLELNNFHSLFAIISALQSASVYRLSKTWSQLTKKERLTFEKLAQVFSENVTLSCLDSSLLSALRIPAEDLASQVITL</sequence>
<accession>A0A3Q0J6K8</accession>
<dbReference type="GO" id="GO:0007265">
    <property type="term" value="P:Ras protein signal transduction"/>
    <property type="evidence" value="ECO:0007669"/>
    <property type="project" value="TreeGrafter"/>
</dbReference>
<dbReference type="GO" id="GO:0005085">
    <property type="term" value="F:guanyl-nucleotide exchange factor activity"/>
    <property type="evidence" value="ECO:0007669"/>
    <property type="project" value="UniProtKB-KW"/>
</dbReference>
<dbReference type="PROSITE" id="PS50009">
    <property type="entry name" value="RASGEF_CAT"/>
    <property type="match status" value="1"/>
</dbReference>
<dbReference type="KEGG" id="dci:103515712"/>
<dbReference type="PANTHER" id="PTHR23113">
    <property type="entry name" value="GUANINE NUCLEOTIDE EXCHANGE FACTOR"/>
    <property type="match status" value="1"/>
</dbReference>
<protein>
    <submittedName>
        <fullName evidence="6">Ral guanine nucleotide dissociation stimulator-like 1</fullName>
    </submittedName>
</protein>
<dbReference type="Gene3D" id="1.10.840.10">
    <property type="entry name" value="Ras guanine-nucleotide exchange factors catalytic domain"/>
    <property type="match status" value="1"/>
</dbReference>